<proteinExistence type="predicted"/>
<gene>
    <name evidence="1" type="ORF">BLL36_18145</name>
</gene>
<comment type="caution">
    <text evidence="1">The sequence shown here is derived from an EMBL/GenBank/DDBJ whole genome shotgun (WGS) entry which is preliminary data.</text>
</comment>
<name>A0A1V2K4Z7_PSECE</name>
<dbReference type="Proteomes" id="UP000189295">
    <property type="component" value="Unassembled WGS sequence"/>
</dbReference>
<dbReference type="RefSeq" id="WP_076952787.1">
    <property type="nucleotide sequence ID" value="NZ_MNPW01000008.1"/>
</dbReference>
<dbReference type="AlphaFoldDB" id="A0A1V2K4Z7"/>
<dbReference type="OrthoDB" id="6959735at2"/>
<evidence type="ECO:0000313" key="1">
    <source>
        <dbReference type="EMBL" id="ONH52797.1"/>
    </source>
</evidence>
<organism evidence="1 2">
    <name type="scientific">Pseudomonas cedrina subsp. cedrina</name>
    <dbReference type="NCBI Taxonomy" id="76762"/>
    <lineage>
        <taxon>Bacteria</taxon>
        <taxon>Pseudomonadati</taxon>
        <taxon>Pseudomonadota</taxon>
        <taxon>Gammaproteobacteria</taxon>
        <taxon>Pseudomonadales</taxon>
        <taxon>Pseudomonadaceae</taxon>
        <taxon>Pseudomonas</taxon>
    </lineage>
</organism>
<sequence>MVWKSDDNKKYRGKLDRIYVSETEKWEVEYFIDHYLKTRNYKQNEENRSLVAHKLEDAPGKAPHKRDDLNAWLDKQYGKA</sequence>
<accession>A0A1V2K4Z7</accession>
<reference evidence="1 2" key="1">
    <citation type="submission" date="2016-10" db="EMBL/GenBank/DDBJ databases">
        <title>Pseudomonas lactis sp. nov. and Pseudomonas paralactis sp. nov., isolated from bovine raw milk.</title>
        <authorList>
            <person name="Von Neubeck M."/>
            <person name="Huptas C."/>
            <person name="Glueck C."/>
            <person name="Krewinkel M."/>
            <person name="Stoeckel M."/>
            <person name="Stressler T."/>
            <person name="Fischer L."/>
            <person name="Hinrichs J."/>
            <person name="Scherer S."/>
            <person name="Wenning M."/>
        </authorList>
    </citation>
    <scope>NUCLEOTIDE SEQUENCE [LARGE SCALE GENOMIC DNA]</scope>
    <source>
        <strain evidence="1 2">DSM 17516</strain>
    </source>
</reference>
<protein>
    <submittedName>
        <fullName evidence="1">Uncharacterized protein</fullName>
    </submittedName>
</protein>
<dbReference type="EMBL" id="MNPW01000008">
    <property type="protein sequence ID" value="ONH52797.1"/>
    <property type="molecule type" value="Genomic_DNA"/>
</dbReference>
<evidence type="ECO:0000313" key="2">
    <source>
        <dbReference type="Proteomes" id="UP000189295"/>
    </source>
</evidence>